<accession>A0AAE0NV73</accession>
<comment type="caution">
    <text evidence="2">The sequence shown here is derived from an EMBL/GenBank/DDBJ whole genome shotgun (WGS) entry which is preliminary data.</text>
</comment>
<dbReference type="Proteomes" id="UP001281003">
    <property type="component" value="Unassembled WGS sequence"/>
</dbReference>
<sequence>MNRFDWLMHVAASVLAEVLLNPAVRTFAKISSIFLSHFPAANPLWRSKEVKRLIETLGNLDRWPQRSIIDQSLDGHQGWLISSYQ</sequence>
<dbReference type="AlphaFoldDB" id="A0AAE0NV73"/>
<reference evidence="2" key="1">
    <citation type="journal article" date="2023" name="Mol. Phylogenet. Evol.">
        <title>Genome-scale phylogeny and comparative genomics of the fungal order Sordariales.</title>
        <authorList>
            <person name="Hensen N."/>
            <person name="Bonometti L."/>
            <person name="Westerberg I."/>
            <person name="Brannstrom I.O."/>
            <person name="Guillou S."/>
            <person name="Cros-Aarteil S."/>
            <person name="Calhoun S."/>
            <person name="Haridas S."/>
            <person name="Kuo A."/>
            <person name="Mondo S."/>
            <person name="Pangilinan J."/>
            <person name="Riley R."/>
            <person name="LaButti K."/>
            <person name="Andreopoulos B."/>
            <person name="Lipzen A."/>
            <person name="Chen C."/>
            <person name="Yan M."/>
            <person name="Daum C."/>
            <person name="Ng V."/>
            <person name="Clum A."/>
            <person name="Steindorff A."/>
            <person name="Ohm R.A."/>
            <person name="Martin F."/>
            <person name="Silar P."/>
            <person name="Natvig D.O."/>
            <person name="Lalanne C."/>
            <person name="Gautier V."/>
            <person name="Ament-Velasquez S.L."/>
            <person name="Kruys A."/>
            <person name="Hutchinson M.I."/>
            <person name="Powell A.J."/>
            <person name="Barry K."/>
            <person name="Miller A.N."/>
            <person name="Grigoriev I.V."/>
            <person name="Debuchy R."/>
            <person name="Gladieux P."/>
            <person name="Hiltunen Thoren M."/>
            <person name="Johannesson H."/>
        </authorList>
    </citation>
    <scope>NUCLEOTIDE SEQUENCE</scope>
    <source>
        <strain evidence="2">FGSC 1904</strain>
    </source>
</reference>
<gene>
    <name evidence="2" type="ORF">B0T20DRAFT_103208</name>
</gene>
<reference evidence="2" key="2">
    <citation type="submission" date="2023-07" db="EMBL/GenBank/DDBJ databases">
        <authorList>
            <consortium name="Lawrence Berkeley National Laboratory"/>
            <person name="Haridas S."/>
            <person name="Hensen N."/>
            <person name="Bonometti L."/>
            <person name="Westerberg I."/>
            <person name="Brannstrom I.O."/>
            <person name="Guillou S."/>
            <person name="Cros-Aarteil S."/>
            <person name="Calhoun S."/>
            <person name="Kuo A."/>
            <person name="Mondo S."/>
            <person name="Pangilinan J."/>
            <person name="Riley R."/>
            <person name="LaButti K."/>
            <person name="Andreopoulos B."/>
            <person name="Lipzen A."/>
            <person name="Chen C."/>
            <person name="Yanf M."/>
            <person name="Daum C."/>
            <person name="Ng V."/>
            <person name="Clum A."/>
            <person name="Steindorff A."/>
            <person name="Ohm R."/>
            <person name="Martin F."/>
            <person name="Silar P."/>
            <person name="Natvig D."/>
            <person name="Lalanne C."/>
            <person name="Gautier V."/>
            <person name="Ament-velasquez S.L."/>
            <person name="Kruys A."/>
            <person name="Hutchinson M.I."/>
            <person name="Powell A.J."/>
            <person name="Barry K."/>
            <person name="Miller A.N."/>
            <person name="Grigoriev I.V."/>
            <person name="Debuchy R."/>
            <person name="Gladieux P."/>
            <person name="Thoren M.H."/>
            <person name="Johannesson H."/>
        </authorList>
    </citation>
    <scope>NUCLEOTIDE SEQUENCE</scope>
    <source>
        <strain evidence="2">FGSC 1904</strain>
    </source>
</reference>
<organism evidence="2 3">
    <name type="scientific">Sordaria brevicollis</name>
    <dbReference type="NCBI Taxonomy" id="83679"/>
    <lineage>
        <taxon>Eukaryota</taxon>
        <taxon>Fungi</taxon>
        <taxon>Dikarya</taxon>
        <taxon>Ascomycota</taxon>
        <taxon>Pezizomycotina</taxon>
        <taxon>Sordariomycetes</taxon>
        <taxon>Sordariomycetidae</taxon>
        <taxon>Sordariales</taxon>
        <taxon>Sordariaceae</taxon>
        <taxon>Sordaria</taxon>
    </lineage>
</organism>
<keyword evidence="3" id="KW-1185">Reference proteome</keyword>
<keyword evidence="1" id="KW-0732">Signal</keyword>
<protein>
    <submittedName>
        <fullName evidence="2">Uncharacterized protein</fullName>
    </submittedName>
</protein>
<evidence type="ECO:0000256" key="1">
    <source>
        <dbReference type="SAM" id="SignalP"/>
    </source>
</evidence>
<name>A0AAE0NV73_SORBR</name>
<dbReference type="EMBL" id="JAUTDP010000016">
    <property type="protein sequence ID" value="KAK3388276.1"/>
    <property type="molecule type" value="Genomic_DNA"/>
</dbReference>
<feature type="signal peptide" evidence="1">
    <location>
        <begin position="1"/>
        <end position="16"/>
    </location>
</feature>
<proteinExistence type="predicted"/>
<evidence type="ECO:0000313" key="2">
    <source>
        <dbReference type="EMBL" id="KAK3388276.1"/>
    </source>
</evidence>
<evidence type="ECO:0000313" key="3">
    <source>
        <dbReference type="Proteomes" id="UP001281003"/>
    </source>
</evidence>
<feature type="chain" id="PRO_5042119672" evidence="1">
    <location>
        <begin position="17"/>
        <end position="85"/>
    </location>
</feature>